<dbReference type="AlphaFoldDB" id="A0A2D4G9Q1"/>
<sequence>MSQAISAAGGCSRRSFSGVRRSCGLGHRTKALWQGLAEKQVSEHNGMAVWQCDRNKKGLMSFCKPEAEADEWEHKEPSYPGQILAHLSAINSIPPGFRAEKNPSRDLILHLA</sequence>
<dbReference type="EMBL" id="IACJ01118672">
    <property type="protein sequence ID" value="LAA56126.1"/>
    <property type="molecule type" value="Transcribed_RNA"/>
</dbReference>
<name>A0A2D4G9Q1_MICCO</name>
<reference evidence="1" key="1">
    <citation type="submission" date="2017-07" db="EMBL/GenBank/DDBJ databases">
        <authorList>
            <person name="Mikheyev A."/>
            <person name="Grau M."/>
        </authorList>
    </citation>
    <scope>NUCLEOTIDE SEQUENCE</scope>
    <source>
        <tissue evidence="1">Venom_gland</tissue>
    </source>
</reference>
<reference evidence="1" key="2">
    <citation type="submission" date="2017-11" db="EMBL/GenBank/DDBJ databases">
        <title>Coralsnake Venomics: Analyses of Venom Gland Transcriptomes and Proteomes of Six Brazilian Taxa.</title>
        <authorList>
            <person name="Aird S.D."/>
            <person name="Jorge da Silva N."/>
            <person name="Qiu L."/>
            <person name="Villar-Briones A."/>
            <person name="Aparecida-Saddi V."/>
            <person name="Campos-Telles M.P."/>
            <person name="Grau M."/>
            <person name="Mikheyev A.S."/>
        </authorList>
    </citation>
    <scope>NUCLEOTIDE SEQUENCE</scope>
    <source>
        <tissue evidence="1">Venom_gland</tissue>
    </source>
</reference>
<accession>A0A2D4G9Q1</accession>
<evidence type="ECO:0000313" key="1">
    <source>
        <dbReference type="EMBL" id="LAA56126.1"/>
    </source>
</evidence>
<organism evidence="1">
    <name type="scientific">Micrurus corallinus</name>
    <name type="common">Brazilian coral snake</name>
    <dbReference type="NCBI Taxonomy" id="54390"/>
    <lineage>
        <taxon>Eukaryota</taxon>
        <taxon>Metazoa</taxon>
        <taxon>Chordata</taxon>
        <taxon>Craniata</taxon>
        <taxon>Vertebrata</taxon>
        <taxon>Euteleostomi</taxon>
        <taxon>Lepidosauria</taxon>
        <taxon>Squamata</taxon>
        <taxon>Bifurcata</taxon>
        <taxon>Unidentata</taxon>
        <taxon>Episquamata</taxon>
        <taxon>Toxicofera</taxon>
        <taxon>Serpentes</taxon>
        <taxon>Colubroidea</taxon>
        <taxon>Elapidae</taxon>
        <taxon>Elapinae</taxon>
        <taxon>Micrurus</taxon>
    </lineage>
</organism>
<proteinExistence type="predicted"/>
<protein>
    <submittedName>
        <fullName evidence="1">Uncharacterized protein</fullName>
    </submittedName>
</protein>